<reference evidence="1" key="1">
    <citation type="submission" date="2021-05" db="EMBL/GenBank/DDBJ databases">
        <authorList>
            <person name="Pietrasiak N."/>
            <person name="Ward R."/>
            <person name="Stajich J.E."/>
            <person name="Kurbessoian T."/>
        </authorList>
    </citation>
    <scope>NUCLEOTIDE SEQUENCE</scope>
    <source>
        <strain evidence="1">JT2-VF2</strain>
    </source>
</reference>
<organism evidence="1 2">
    <name type="scientific">Mojavia pulchra JT2-VF2</name>
    <dbReference type="NCBI Taxonomy" id="287848"/>
    <lineage>
        <taxon>Bacteria</taxon>
        <taxon>Bacillati</taxon>
        <taxon>Cyanobacteriota</taxon>
        <taxon>Cyanophyceae</taxon>
        <taxon>Nostocales</taxon>
        <taxon>Nostocaceae</taxon>
    </lineage>
</organism>
<evidence type="ECO:0000313" key="2">
    <source>
        <dbReference type="Proteomes" id="UP000715781"/>
    </source>
</evidence>
<dbReference type="EMBL" id="JAHHHN010000028">
    <property type="protein sequence ID" value="MBW4564896.1"/>
    <property type="molecule type" value="Genomic_DNA"/>
</dbReference>
<dbReference type="Proteomes" id="UP000715781">
    <property type="component" value="Unassembled WGS sequence"/>
</dbReference>
<protein>
    <submittedName>
        <fullName evidence="1">Uncharacterized protein</fullName>
    </submittedName>
</protein>
<comment type="caution">
    <text evidence="1">The sequence shown here is derived from an EMBL/GenBank/DDBJ whole genome shotgun (WGS) entry which is preliminary data.</text>
</comment>
<gene>
    <name evidence="1" type="ORF">KME32_27990</name>
</gene>
<proteinExistence type="predicted"/>
<evidence type="ECO:0000313" key="1">
    <source>
        <dbReference type="EMBL" id="MBW4564896.1"/>
    </source>
</evidence>
<sequence length="234" mass="26345">MTVTKVTDLTIASAYCISSPAGDGIHSWVSAERNNIQEIKWRDLEADKPQSERIYQQLLLCYFYKSVKSGRSVKGILEHGLEGIKAEIQLSDPHCEPEFKYQELSPTVRFDTVKSAKKWCELAALEVLEIMEVAYPAFNSEIIAGVGETIPYPGVMEIDGRKILLTGFGLADVEDLDCRQIWGIKNRTPCLMGMSVNSQYVDTKVPLPEVRLAAISETAWRLLIQQVRKLKNNH</sequence>
<accession>A0A951Q404</accession>
<dbReference type="AlphaFoldDB" id="A0A951Q404"/>
<reference evidence="1" key="2">
    <citation type="journal article" date="2022" name="Microbiol. Resour. Announc.">
        <title>Metagenome Sequencing to Explore Phylogenomics of Terrestrial Cyanobacteria.</title>
        <authorList>
            <person name="Ward R.D."/>
            <person name="Stajich J.E."/>
            <person name="Johansen J.R."/>
            <person name="Huntemann M."/>
            <person name="Clum A."/>
            <person name="Foster B."/>
            <person name="Foster B."/>
            <person name="Roux S."/>
            <person name="Palaniappan K."/>
            <person name="Varghese N."/>
            <person name="Mukherjee S."/>
            <person name="Reddy T.B.K."/>
            <person name="Daum C."/>
            <person name="Copeland A."/>
            <person name="Chen I.A."/>
            <person name="Ivanova N.N."/>
            <person name="Kyrpides N.C."/>
            <person name="Shapiro N."/>
            <person name="Eloe-Fadrosh E.A."/>
            <person name="Pietrasiak N."/>
        </authorList>
    </citation>
    <scope>NUCLEOTIDE SEQUENCE</scope>
    <source>
        <strain evidence="1">JT2-VF2</strain>
    </source>
</reference>
<name>A0A951Q404_9NOST</name>